<proteinExistence type="predicted"/>
<dbReference type="Pfam" id="PF12833">
    <property type="entry name" value="HTH_18"/>
    <property type="match status" value="1"/>
</dbReference>
<dbReference type="RefSeq" id="WP_212228410.1">
    <property type="nucleotide sequence ID" value="NZ_JAGUCN010000012.1"/>
</dbReference>
<evidence type="ECO:0000256" key="2">
    <source>
        <dbReference type="ARBA" id="ARBA00023125"/>
    </source>
</evidence>
<reference evidence="5 6" key="1">
    <citation type="journal article" date="2014" name="Int. J. Syst. Evol. Microbiol.">
        <title>Carboxylicivirga gen. nov. in the family Marinilabiliaceae with two novel species, Carboxylicivirga mesophila sp. nov. and Carboxylicivirga taeanensis sp. nov., and reclassification of Cytophaga fermentans as Saccharicrinis fermentans gen. nov., comb. nov.</title>
        <authorList>
            <person name="Yang S.H."/>
            <person name="Seo H.S."/>
            <person name="Woo J.H."/>
            <person name="Oh H.M."/>
            <person name="Jang H."/>
            <person name="Lee J.H."/>
            <person name="Kim S.J."/>
            <person name="Kwon K.K."/>
        </authorList>
    </citation>
    <scope>NUCLEOTIDE SEQUENCE [LARGE SCALE GENOMIC DNA]</scope>
    <source>
        <strain evidence="5 6">JCM 18290</strain>
    </source>
</reference>
<keyword evidence="1" id="KW-0805">Transcription regulation</keyword>
<gene>
    <name evidence="5" type="ORF">KEM09_11345</name>
</gene>
<dbReference type="EMBL" id="JAGUCN010000012">
    <property type="protein sequence ID" value="MBS2212004.1"/>
    <property type="molecule type" value="Genomic_DNA"/>
</dbReference>
<sequence>MSENIKEYPFKHGLPLEFEIIDLSKVFESKKNMMTVPHRAQFYHILWLEKGEGTHFIDFNPVQVEDNSILFIPHNCVNLFDKDGRYEGKSIIFTDSFFCKNEQDAQFLHASEFYSELYGTASLKTDTKDSELGILFEAMEKEFARDKDEMQYSILHNLLHVFLLKAEREMRRQGFNQLKPSIHLDHLLLFKSLLESRFKEERMVSKYAAEQGISEKQLHKATTTLLDKTPKQLIDERVMLEAKRLLVHSHQSVKGIAYDLGFEEPTYFIKYFRKHAHTTPAEFRENY</sequence>
<dbReference type="Gene3D" id="1.10.10.60">
    <property type="entry name" value="Homeodomain-like"/>
    <property type="match status" value="1"/>
</dbReference>
<keyword evidence="2" id="KW-0238">DNA-binding</keyword>
<keyword evidence="6" id="KW-1185">Reference proteome</keyword>
<dbReference type="SUPFAM" id="SSF46689">
    <property type="entry name" value="Homeodomain-like"/>
    <property type="match status" value="1"/>
</dbReference>
<keyword evidence="3" id="KW-0804">Transcription</keyword>
<comment type="caution">
    <text evidence="5">The sequence shown here is derived from an EMBL/GenBank/DDBJ whole genome shotgun (WGS) entry which is preliminary data.</text>
</comment>
<evidence type="ECO:0000313" key="5">
    <source>
        <dbReference type="EMBL" id="MBS2212004.1"/>
    </source>
</evidence>
<dbReference type="PANTHER" id="PTHR43280:SF32">
    <property type="entry name" value="TRANSCRIPTIONAL REGULATORY PROTEIN"/>
    <property type="match status" value="1"/>
</dbReference>
<name>A0ABS5KAE7_9BACT</name>
<dbReference type="PROSITE" id="PS01124">
    <property type="entry name" value="HTH_ARAC_FAMILY_2"/>
    <property type="match status" value="1"/>
</dbReference>
<evidence type="ECO:0000256" key="3">
    <source>
        <dbReference type="ARBA" id="ARBA00023163"/>
    </source>
</evidence>
<feature type="domain" description="HTH araC/xylS-type" evidence="4">
    <location>
        <begin position="188"/>
        <end position="286"/>
    </location>
</feature>
<dbReference type="InterPro" id="IPR037923">
    <property type="entry name" value="HTH-like"/>
</dbReference>
<organism evidence="5 6">
    <name type="scientific">Carboxylicivirga mesophila</name>
    <dbReference type="NCBI Taxonomy" id="1166478"/>
    <lineage>
        <taxon>Bacteria</taxon>
        <taxon>Pseudomonadati</taxon>
        <taxon>Bacteroidota</taxon>
        <taxon>Bacteroidia</taxon>
        <taxon>Marinilabiliales</taxon>
        <taxon>Marinilabiliaceae</taxon>
        <taxon>Carboxylicivirga</taxon>
    </lineage>
</organism>
<dbReference type="PANTHER" id="PTHR43280">
    <property type="entry name" value="ARAC-FAMILY TRANSCRIPTIONAL REGULATOR"/>
    <property type="match status" value="1"/>
</dbReference>
<dbReference type="InterPro" id="IPR018060">
    <property type="entry name" value="HTH_AraC"/>
</dbReference>
<evidence type="ECO:0000313" key="6">
    <source>
        <dbReference type="Proteomes" id="UP000721861"/>
    </source>
</evidence>
<evidence type="ECO:0000259" key="4">
    <source>
        <dbReference type="PROSITE" id="PS01124"/>
    </source>
</evidence>
<accession>A0ABS5KAE7</accession>
<dbReference type="Proteomes" id="UP000721861">
    <property type="component" value="Unassembled WGS sequence"/>
</dbReference>
<protein>
    <submittedName>
        <fullName evidence="5">Helix-turn-helix domain-containing protein</fullName>
    </submittedName>
</protein>
<dbReference type="SMART" id="SM00342">
    <property type="entry name" value="HTH_ARAC"/>
    <property type="match status" value="1"/>
</dbReference>
<evidence type="ECO:0000256" key="1">
    <source>
        <dbReference type="ARBA" id="ARBA00023015"/>
    </source>
</evidence>
<dbReference type="InterPro" id="IPR009057">
    <property type="entry name" value="Homeodomain-like_sf"/>
</dbReference>
<dbReference type="SUPFAM" id="SSF51215">
    <property type="entry name" value="Regulatory protein AraC"/>
    <property type="match status" value="1"/>
</dbReference>